<dbReference type="Proteomes" id="UP001234297">
    <property type="component" value="Chromosome 5"/>
</dbReference>
<gene>
    <name evidence="1" type="ORF">MRB53_016249</name>
</gene>
<reference evidence="1 2" key="1">
    <citation type="journal article" date="2022" name="Hortic Res">
        <title>A haplotype resolved chromosomal level avocado genome allows analysis of novel avocado genes.</title>
        <authorList>
            <person name="Nath O."/>
            <person name="Fletcher S.J."/>
            <person name="Hayward A."/>
            <person name="Shaw L.M."/>
            <person name="Masouleh A.K."/>
            <person name="Furtado A."/>
            <person name="Henry R.J."/>
            <person name="Mitter N."/>
        </authorList>
    </citation>
    <scope>NUCLEOTIDE SEQUENCE [LARGE SCALE GENOMIC DNA]</scope>
    <source>
        <strain evidence="2">cv. Hass</strain>
    </source>
</reference>
<accession>A0ACC2M1P9</accession>
<evidence type="ECO:0000313" key="1">
    <source>
        <dbReference type="EMBL" id="KAJ8639555.1"/>
    </source>
</evidence>
<sequence length="126" mass="14273">MRWGGSALARSEFELAAEQKSRFEGKKMTVKDARRRGGRSKPWIKEWRLAMGSAGVNDPLVLFFGNVRPTYANLKDQICLCSYFISKTKRAKHTIGVDRVKDRSCRDPILSISSYTRSTTGRDSNP</sequence>
<dbReference type="EMBL" id="CM056813">
    <property type="protein sequence ID" value="KAJ8639555.1"/>
    <property type="molecule type" value="Genomic_DNA"/>
</dbReference>
<comment type="caution">
    <text evidence="1">The sequence shown here is derived from an EMBL/GenBank/DDBJ whole genome shotgun (WGS) entry which is preliminary data.</text>
</comment>
<protein>
    <submittedName>
        <fullName evidence="1">Uncharacterized protein</fullName>
    </submittedName>
</protein>
<keyword evidence="2" id="KW-1185">Reference proteome</keyword>
<name>A0ACC2M1P9_PERAE</name>
<proteinExistence type="predicted"/>
<evidence type="ECO:0000313" key="2">
    <source>
        <dbReference type="Proteomes" id="UP001234297"/>
    </source>
</evidence>
<organism evidence="1 2">
    <name type="scientific">Persea americana</name>
    <name type="common">Avocado</name>
    <dbReference type="NCBI Taxonomy" id="3435"/>
    <lineage>
        <taxon>Eukaryota</taxon>
        <taxon>Viridiplantae</taxon>
        <taxon>Streptophyta</taxon>
        <taxon>Embryophyta</taxon>
        <taxon>Tracheophyta</taxon>
        <taxon>Spermatophyta</taxon>
        <taxon>Magnoliopsida</taxon>
        <taxon>Magnoliidae</taxon>
        <taxon>Laurales</taxon>
        <taxon>Lauraceae</taxon>
        <taxon>Persea</taxon>
    </lineage>
</organism>